<keyword evidence="1 4" id="KW-0378">Hydrolase</keyword>
<evidence type="ECO:0000313" key="5">
    <source>
        <dbReference type="Proteomes" id="UP000199503"/>
    </source>
</evidence>
<evidence type="ECO:0000256" key="1">
    <source>
        <dbReference type="ARBA" id="ARBA00022801"/>
    </source>
</evidence>
<dbReference type="RefSeq" id="WP_089913032.1">
    <property type="nucleotide sequence ID" value="NZ_FOFV01000003.1"/>
</dbReference>
<dbReference type="AlphaFoldDB" id="A0A1H9GHI2"/>
<dbReference type="EMBL" id="FOFV01000003">
    <property type="protein sequence ID" value="SEQ49338.1"/>
    <property type="molecule type" value="Genomic_DNA"/>
</dbReference>
<sequence length="308" mass="33014">MPVTSTALPTFTTPIISVKGIVLPAPDRGDDLQVRVSAPATGTDLPIVVLAHGFSGSMSNYDPIVDFWAGNGFVVVQPTFLDSLTLGLTPADPRYPEIARFRVQDVQRVVDDLEQLLAAVPGLTGRASLDRIAVAGHSWGAQTIGMLLGARVLDADGRPGPNLADPRVKAGVLFAATGFGGDDLTPFARENFGSFMYPDFEEMTTPFLTVAGDHDQSMLSTRGPDWFTDVHHHSKGSRALLTLFGGEHSLGGIHAYNATDTTDEDPARVAVIRRASWAFLRDALGVDELAWKRLQAEDLAPAGRLDVK</sequence>
<dbReference type="STRING" id="65499.SAMN04488000_103122"/>
<dbReference type="GO" id="GO:0003847">
    <property type="term" value="F:1-alkyl-2-acetylglycerophosphocholine esterase activity"/>
    <property type="evidence" value="ECO:0007669"/>
    <property type="project" value="TreeGrafter"/>
</dbReference>
<dbReference type="SUPFAM" id="SSF53474">
    <property type="entry name" value="alpha/beta-Hydrolases"/>
    <property type="match status" value="1"/>
</dbReference>
<reference evidence="5" key="1">
    <citation type="submission" date="2016-10" db="EMBL/GenBank/DDBJ databases">
        <authorList>
            <person name="Varghese N."/>
            <person name="Submissions S."/>
        </authorList>
    </citation>
    <scope>NUCLEOTIDE SEQUENCE [LARGE SCALE GENOMIC DNA]</scope>
    <source>
        <strain evidence="5">DSM 44437</strain>
    </source>
</reference>
<dbReference type="InterPro" id="IPR017395">
    <property type="entry name" value="Chlorophyllase-like"/>
</dbReference>
<accession>A0A1H9GHI2</accession>
<dbReference type="Proteomes" id="UP000199503">
    <property type="component" value="Unassembled WGS sequence"/>
</dbReference>
<dbReference type="Pfam" id="PF07224">
    <property type="entry name" value="Chlorophyllase"/>
    <property type="match status" value="1"/>
</dbReference>
<dbReference type="PANTHER" id="PTHR10272">
    <property type="entry name" value="PLATELET-ACTIVATING FACTOR ACETYLHYDROLASE"/>
    <property type="match status" value="1"/>
</dbReference>
<evidence type="ECO:0000256" key="2">
    <source>
        <dbReference type="ARBA" id="ARBA00022963"/>
    </source>
</evidence>
<name>A0A1H9GHI2_9PSEU</name>
<gene>
    <name evidence="4" type="ORF">SAMN04488000_103122</name>
</gene>
<dbReference type="Gene3D" id="3.40.50.1820">
    <property type="entry name" value="alpha/beta hydrolase"/>
    <property type="match status" value="1"/>
</dbReference>
<evidence type="ECO:0000313" key="4">
    <source>
        <dbReference type="EMBL" id="SEQ49338.1"/>
    </source>
</evidence>
<dbReference type="OrthoDB" id="339159at2"/>
<dbReference type="PANTHER" id="PTHR10272:SF0">
    <property type="entry name" value="PLATELET-ACTIVATING FACTOR ACETYLHYDROLASE"/>
    <property type="match status" value="1"/>
</dbReference>
<protein>
    <submittedName>
        <fullName evidence="4">Alpha/beta hydrolase family protein</fullName>
    </submittedName>
</protein>
<organism evidence="4 5">
    <name type="scientific">Lentzea albida</name>
    <dbReference type="NCBI Taxonomy" id="65499"/>
    <lineage>
        <taxon>Bacteria</taxon>
        <taxon>Bacillati</taxon>
        <taxon>Actinomycetota</taxon>
        <taxon>Actinomycetes</taxon>
        <taxon>Pseudonocardiales</taxon>
        <taxon>Pseudonocardiaceae</taxon>
        <taxon>Lentzea</taxon>
    </lineage>
</organism>
<evidence type="ECO:0000256" key="3">
    <source>
        <dbReference type="ARBA" id="ARBA00023098"/>
    </source>
</evidence>
<dbReference type="InterPro" id="IPR029058">
    <property type="entry name" value="AB_hydrolase_fold"/>
</dbReference>
<keyword evidence="5" id="KW-1185">Reference proteome</keyword>
<keyword evidence="3" id="KW-0443">Lipid metabolism</keyword>
<dbReference type="GO" id="GO:0016042">
    <property type="term" value="P:lipid catabolic process"/>
    <property type="evidence" value="ECO:0007669"/>
    <property type="project" value="UniProtKB-KW"/>
</dbReference>
<keyword evidence="2" id="KW-0442">Lipid degradation</keyword>
<proteinExistence type="predicted"/>